<name>A0A2S1LZP3_9BACI</name>
<dbReference type="KEGG" id="beo:BEH_24950"/>
<proteinExistence type="predicted"/>
<reference evidence="1 2" key="1">
    <citation type="journal article" date="2015" name="PLoS ONE">
        <title>Genome Sequence of Bacillus endophyticus and Analysis of Its Companion Mechanism in the Ketogulonigenium vulgare-Bacillus Strain Consortium.</title>
        <authorList>
            <person name="Jia N."/>
            <person name="Du J."/>
            <person name="Ding M.Z."/>
            <person name="Gao F."/>
            <person name="Yuan Y.J."/>
        </authorList>
    </citation>
    <scope>NUCLEOTIDE SEQUENCE [LARGE SCALE GENOMIC DNA]</scope>
    <source>
        <strain evidence="1 2">Hbe603</strain>
        <plasmid evidence="2">pbeh2</plasmid>
    </source>
</reference>
<dbReference type="Proteomes" id="UP000036202">
    <property type="component" value="Plasmid pbeh2"/>
</dbReference>
<keyword evidence="1" id="KW-0614">Plasmid</keyword>
<dbReference type="RefSeq" id="WP_046218545.1">
    <property type="nucleotide sequence ID" value="NZ_CP015324.1"/>
</dbReference>
<geneLocation type="plasmid" evidence="2">
    <name>pbeh2</name>
</geneLocation>
<dbReference type="OrthoDB" id="2427428at2"/>
<keyword evidence="2" id="KW-1185">Reference proteome</keyword>
<evidence type="ECO:0000313" key="2">
    <source>
        <dbReference type="Proteomes" id="UP000036202"/>
    </source>
</evidence>
<accession>A0A2S1LZP3</accession>
<gene>
    <name evidence="1" type="ORF">BEH_24950</name>
</gene>
<protein>
    <submittedName>
        <fullName evidence="1">Uncharacterized protein</fullName>
    </submittedName>
</protein>
<dbReference type="AlphaFoldDB" id="A0A2S1LZP3"/>
<dbReference type="EMBL" id="CP015324">
    <property type="protein sequence ID" value="AWG44287.1"/>
    <property type="molecule type" value="Genomic_DNA"/>
</dbReference>
<evidence type="ECO:0000313" key="1">
    <source>
        <dbReference type="EMBL" id="AWG44287.1"/>
    </source>
</evidence>
<sequence>MNTKRRMITLDEETDQYLQYYMAEHKLRFPGEAIMDICQKYRAEEKKEWSLETISEIVSHNLHDVLREELKKIRLGVNQTDKYAQVLLELMNGLYFHEGYKGIITTGTMELDEIKYAREEVEKRIQKQRQKRLSRKHLK</sequence>
<organism evidence="1 2">
    <name type="scientific">Priestia filamentosa</name>
    <dbReference type="NCBI Taxonomy" id="1402861"/>
    <lineage>
        <taxon>Bacteria</taxon>
        <taxon>Bacillati</taxon>
        <taxon>Bacillota</taxon>
        <taxon>Bacilli</taxon>
        <taxon>Bacillales</taxon>
        <taxon>Bacillaceae</taxon>
        <taxon>Priestia</taxon>
    </lineage>
</organism>